<comment type="caution">
    <text evidence="1">The sequence shown here is derived from an EMBL/GenBank/DDBJ whole genome shotgun (WGS) entry which is preliminary data.</text>
</comment>
<dbReference type="EMBL" id="NQYH01000005">
    <property type="protein sequence ID" value="RIY41101.1"/>
    <property type="molecule type" value="Genomic_DNA"/>
</dbReference>
<reference evidence="1 2" key="1">
    <citation type="submission" date="2017-08" db="EMBL/GenBank/DDBJ databases">
        <title>Pusillimonas indicus sp. nov., a member of the family Alcaligenaceae isolated from surface seawater.</title>
        <authorList>
            <person name="Li J."/>
        </authorList>
    </citation>
    <scope>NUCLEOTIDE SEQUENCE [LARGE SCALE GENOMIC DNA]</scope>
    <source>
        <strain evidence="1 2">L52-1-41</strain>
    </source>
</reference>
<sequence length="276" mass="31149">MQSRMAWPNLKSQRVALKENYETLSWGLGMINTQALAPRTQEVFRLLATDSRLKSFTLVGGTALALQINHRQSEDLDFWLADEQLNKSLLHDLVNSLRAGGHTVQLITPAANITRAKINGIDLLRYAQDYAIDGVKITFFARIDGPYRFFNTFERLRDSALSFSVMRQDGLFAMKSHLLSQRARSRDLFDLQTLMAEQGYRLEDVLEAGVQADAAFSKEYAKSVLVGDTPLDQEDEGFASIGLKTSLQSIYEFFTEHVNRYEQALAKQLKQGSATK</sequence>
<dbReference type="InterPro" id="IPR014942">
    <property type="entry name" value="AbiEii"/>
</dbReference>
<gene>
    <name evidence="1" type="ORF">CJP73_08100</name>
</gene>
<dbReference type="Pfam" id="PF08843">
    <property type="entry name" value="AbiEii"/>
    <property type="match status" value="1"/>
</dbReference>
<proteinExistence type="predicted"/>
<evidence type="ECO:0000313" key="2">
    <source>
        <dbReference type="Proteomes" id="UP000266206"/>
    </source>
</evidence>
<organism evidence="1 2">
    <name type="scientific">Neopusillimonas maritima</name>
    <dbReference type="NCBI Taxonomy" id="2026239"/>
    <lineage>
        <taxon>Bacteria</taxon>
        <taxon>Pseudomonadati</taxon>
        <taxon>Pseudomonadota</taxon>
        <taxon>Betaproteobacteria</taxon>
        <taxon>Burkholderiales</taxon>
        <taxon>Alcaligenaceae</taxon>
        <taxon>Neopusillimonas</taxon>
    </lineage>
</organism>
<evidence type="ECO:0008006" key="3">
    <source>
        <dbReference type="Google" id="ProtNLM"/>
    </source>
</evidence>
<dbReference type="Proteomes" id="UP000266206">
    <property type="component" value="Unassembled WGS sequence"/>
</dbReference>
<accession>A0A3A1YUA5</accession>
<evidence type="ECO:0000313" key="1">
    <source>
        <dbReference type="EMBL" id="RIY41101.1"/>
    </source>
</evidence>
<protein>
    <recommendedName>
        <fullName evidence="3">Nucleotidyl transferase AbiEii/AbiGii toxin family protein</fullName>
    </recommendedName>
</protein>
<dbReference type="AlphaFoldDB" id="A0A3A1YUA5"/>
<name>A0A3A1YUA5_9BURK</name>